<evidence type="ECO:0000256" key="4">
    <source>
        <dbReference type="ARBA" id="ARBA00022989"/>
    </source>
</evidence>
<evidence type="ECO:0000256" key="1">
    <source>
        <dbReference type="ARBA" id="ARBA00004141"/>
    </source>
</evidence>
<dbReference type="GO" id="GO:0016020">
    <property type="term" value="C:membrane"/>
    <property type="evidence" value="ECO:0007669"/>
    <property type="project" value="UniProtKB-SubCell"/>
</dbReference>
<feature type="transmembrane region" description="Helical" evidence="6">
    <location>
        <begin position="125"/>
        <end position="150"/>
    </location>
</feature>
<dbReference type="InterPro" id="IPR005496">
    <property type="entry name" value="Integral_membrane_TerC"/>
</dbReference>
<comment type="subcellular location">
    <subcellularLocation>
        <location evidence="1">Membrane</location>
        <topology evidence="1">Multi-pass membrane protein</topology>
    </subcellularLocation>
</comment>
<evidence type="ECO:0000313" key="7">
    <source>
        <dbReference type="EMBL" id="KAA8707259.1"/>
    </source>
</evidence>
<keyword evidence="4 6" id="KW-1133">Transmembrane helix</keyword>
<feature type="transmembrane region" description="Helical" evidence="6">
    <location>
        <begin position="156"/>
        <end position="175"/>
    </location>
</feature>
<feature type="transmembrane region" description="Helical" evidence="6">
    <location>
        <begin position="12"/>
        <end position="36"/>
    </location>
</feature>
<evidence type="ECO:0000256" key="3">
    <source>
        <dbReference type="ARBA" id="ARBA00022692"/>
    </source>
</evidence>
<reference evidence="7 8" key="1">
    <citation type="submission" date="2019-09" db="EMBL/GenBank/DDBJ databases">
        <title>Draft genome sequence of various Type strains from the CCUG.</title>
        <authorList>
            <person name="Pineiro-Iglesias B."/>
            <person name="Tunovic T."/>
            <person name="Unosson C."/>
            <person name="Inganas E."/>
            <person name="Ohlen M."/>
            <person name="Cardew S."/>
            <person name="Jensie-Markopoulos S."/>
            <person name="Salva-Serra F."/>
            <person name="Jaen-Luchoro D."/>
            <person name="Karlsson R."/>
            <person name="Svensson-Stadler L."/>
            <person name="Chun J."/>
            <person name="Moore E."/>
        </authorList>
    </citation>
    <scope>NUCLEOTIDE SEQUENCE [LARGE SCALE GENOMIC DNA]</scope>
    <source>
        <strain evidence="7 8">CCUG 32756T</strain>
    </source>
</reference>
<evidence type="ECO:0000313" key="8">
    <source>
        <dbReference type="Proteomes" id="UP000323707"/>
    </source>
</evidence>
<proteinExistence type="inferred from homology"/>
<dbReference type="EMBL" id="VXKE01000023">
    <property type="protein sequence ID" value="KAA8707259.1"/>
    <property type="molecule type" value="Genomic_DNA"/>
</dbReference>
<sequence length="238" mass="26192">MALLADPQVWASLLTLVLLEIVLGVDNLIFLAILVARLPKHQQRKARILGLGFALITRIALLGALFWITKLTTPLFSLFGLAISGRDIVLIAGGLFLMYKSVQEIHNHITHSPESHTIKSKHAGLFSTIVQIGIIDIVFSLDSVITAVGMAEHLEVMIIAIIIAVLMMMFAAEVISKFIDTYPTLKILALAFLLIVGIVLLADGLHFEIPRGYVYFAMFFALGVEVLNILAQRSKLKH</sequence>
<dbReference type="AlphaFoldDB" id="A0A5M9QGS8"/>
<feature type="transmembrane region" description="Helical" evidence="6">
    <location>
        <begin position="48"/>
        <end position="69"/>
    </location>
</feature>
<keyword evidence="3 6" id="KW-0812">Transmembrane</keyword>
<protein>
    <submittedName>
        <fullName evidence="7">TerC family protein</fullName>
    </submittedName>
</protein>
<keyword evidence="5 6" id="KW-0472">Membrane</keyword>
<feature type="transmembrane region" description="Helical" evidence="6">
    <location>
        <begin position="213"/>
        <end position="231"/>
    </location>
</feature>
<name>A0A5M9QGS8_9HELI</name>
<feature type="transmembrane region" description="Helical" evidence="6">
    <location>
        <begin position="75"/>
        <end position="99"/>
    </location>
</feature>
<comment type="caution">
    <text evidence="7">The sequence shown here is derived from an EMBL/GenBank/DDBJ whole genome shotgun (WGS) entry which is preliminary data.</text>
</comment>
<organism evidence="7 8">
    <name type="scientific">Helicobacter canis</name>
    <dbReference type="NCBI Taxonomy" id="29419"/>
    <lineage>
        <taxon>Bacteria</taxon>
        <taxon>Pseudomonadati</taxon>
        <taxon>Campylobacterota</taxon>
        <taxon>Epsilonproteobacteria</taxon>
        <taxon>Campylobacterales</taxon>
        <taxon>Helicobacteraceae</taxon>
        <taxon>Helicobacter</taxon>
    </lineage>
</organism>
<dbReference type="PANTHER" id="PTHR30238:SF4">
    <property type="entry name" value="SLL1022 PROTEIN"/>
    <property type="match status" value="1"/>
</dbReference>
<gene>
    <name evidence="7" type="ORF">F4V45_09020</name>
</gene>
<evidence type="ECO:0000256" key="5">
    <source>
        <dbReference type="ARBA" id="ARBA00023136"/>
    </source>
</evidence>
<evidence type="ECO:0000256" key="6">
    <source>
        <dbReference type="SAM" id="Phobius"/>
    </source>
</evidence>
<dbReference type="Proteomes" id="UP000323707">
    <property type="component" value="Unassembled WGS sequence"/>
</dbReference>
<evidence type="ECO:0000256" key="2">
    <source>
        <dbReference type="ARBA" id="ARBA00007511"/>
    </source>
</evidence>
<comment type="similarity">
    <text evidence="2">Belongs to the TerC family.</text>
</comment>
<dbReference type="Pfam" id="PF03741">
    <property type="entry name" value="TerC"/>
    <property type="match status" value="1"/>
</dbReference>
<feature type="transmembrane region" description="Helical" evidence="6">
    <location>
        <begin position="187"/>
        <end position="207"/>
    </location>
</feature>
<accession>A0A5M9QGS8</accession>
<dbReference type="PANTHER" id="PTHR30238">
    <property type="entry name" value="MEMBRANE BOUND PREDICTED REDOX MODULATOR"/>
    <property type="match status" value="1"/>
</dbReference>